<reference evidence="11 12" key="1">
    <citation type="submission" date="2018-06" db="EMBL/GenBank/DDBJ databases">
        <title>Genomic Encyclopedia of Type Strains, Phase IV (KMG-IV): sequencing the most valuable type-strain genomes for metagenomic binning, comparative biology and taxonomic classification.</title>
        <authorList>
            <person name="Goeker M."/>
        </authorList>
    </citation>
    <scope>NUCLEOTIDE SEQUENCE [LARGE SCALE GENOMIC DNA]</scope>
    <source>
        <strain evidence="11 12">DSM 24032</strain>
    </source>
</reference>
<dbReference type="InterPro" id="IPR006151">
    <property type="entry name" value="Shikm_DH/Glu-tRNA_Rdtase"/>
</dbReference>
<comment type="caution">
    <text evidence="11">The sequence shown here is derived from an EMBL/GenBank/DDBJ whole genome shotgun (WGS) entry which is preliminary data.</text>
</comment>
<dbReference type="AlphaFoldDB" id="A0A395JJ36"/>
<dbReference type="Pfam" id="PF08501">
    <property type="entry name" value="Shikimate_dh_N"/>
    <property type="match status" value="1"/>
</dbReference>
<evidence type="ECO:0000256" key="4">
    <source>
        <dbReference type="ARBA" id="ARBA00022857"/>
    </source>
</evidence>
<dbReference type="Proteomes" id="UP000253083">
    <property type="component" value="Unassembled WGS sequence"/>
</dbReference>
<dbReference type="InterPro" id="IPR013708">
    <property type="entry name" value="Shikimate_DH-bd_N"/>
</dbReference>
<feature type="binding site" evidence="8">
    <location>
        <begin position="25"/>
        <end position="27"/>
    </location>
    <ligand>
        <name>shikimate</name>
        <dbReference type="ChEBI" id="CHEBI:36208"/>
    </ligand>
</feature>
<protein>
    <recommendedName>
        <fullName evidence="2 8">Shikimate dehydrogenase (NADP(+))</fullName>
        <shortName evidence="8">SDH</shortName>
        <ecNumber evidence="2 8">1.1.1.25</ecNumber>
    </recommendedName>
</protein>
<keyword evidence="5 8" id="KW-0560">Oxidoreductase</keyword>
<dbReference type="Gene3D" id="3.40.50.10860">
    <property type="entry name" value="Leucine Dehydrogenase, chain A, domain 1"/>
    <property type="match status" value="1"/>
</dbReference>
<comment type="subunit">
    <text evidence="8">Homodimer.</text>
</comment>
<evidence type="ECO:0000256" key="3">
    <source>
        <dbReference type="ARBA" id="ARBA00022605"/>
    </source>
</evidence>
<evidence type="ECO:0000313" key="11">
    <source>
        <dbReference type="EMBL" id="RBP50796.1"/>
    </source>
</evidence>
<feature type="binding site" evidence="8">
    <location>
        <begin position="161"/>
        <end position="166"/>
    </location>
    <ligand>
        <name>NADP(+)</name>
        <dbReference type="ChEBI" id="CHEBI:58349"/>
    </ligand>
</feature>
<feature type="binding site" evidence="8">
    <location>
        <position position="232"/>
    </location>
    <ligand>
        <name>NADP(+)</name>
        <dbReference type="ChEBI" id="CHEBI:58349"/>
    </ligand>
</feature>
<sequence length="293" mass="31794">MSRSTALTGYNLKRFALLGEPVGHSLSPLLHKAIYRQLEIDDASYRTVELPEERLKSFFTGFRVGGFDGVNVTIPHKSRVIQLLDEVDSKAKLIDAVNCVNRVGNKLTGYNTDLLGFAYSLRQNNVHIDGNVFAILGAGGSAQAVGAVLAEGAAKQVYIVNRTPERAERLKEIILAVNDAISVTVCSEQELAERSAELDCVINTTSLGMAPNTKMSPISESIFSENCLAFDLVYSPMKTKFLSDAESQGAAIVNGLQMLVAQAVYSVEIWMGGNIVAHVDMNALVRDLEKAIK</sequence>
<dbReference type="GO" id="GO:0019632">
    <property type="term" value="P:shikimate metabolic process"/>
    <property type="evidence" value="ECO:0007669"/>
    <property type="project" value="InterPro"/>
</dbReference>
<proteinExistence type="inferred from homology"/>
<feature type="active site" description="Proton acceptor" evidence="8">
    <location>
        <position position="77"/>
    </location>
</feature>
<feature type="binding site" evidence="8">
    <location>
        <position position="113"/>
    </location>
    <ligand>
        <name>shikimate</name>
        <dbReference type="ChEBI" id="CHEBI:36208"/>
    </ligand>
</feature>
<dbReference type="Pfam" id="PF01488">
    <property type="entry name" value="Shikimate_DH"/>
    <property type="match status" value="1"/>
</dbReference>
<dbReference type="GO" id="GO:0050661">
    <property type="term" value="F:NADP binding"/>
    <property type="evidence" value="ECO:0007669"/>
    <property type="project" value="InterPro"/>
</dbReference>
<dbReference type="Gene3D" id="3.40.50.720">
    <property type="entry name" value="NAD(P)-binding Rossmann-like Domain"/>
    <property type="match status" value="1"/>
</dbReference>
<dbReference type="GO" id="GO:0009423">
    <property type="term" value="P:chorismate biosynthetic process"/>
    <property type="evidence" value="ECO:0007669"/>
    <property type="project" value="UniProtKB-UniRule"/>
</dbReference>
<dbReference type="SUPFAM" id="SSF51735">
    <property type="entry name" value="NAD(P)-binding Rossmann-fold domains"/>
    <property type="match status" value="1"/>
</dbReference>
<dbReference type="EC" id="1.1.1.25" evidence="2 8"/>
<evidence type="ECO:0000259" key="10">
    <source>
        <dbReference type="Pfam" id="PF08501"/>
    </source>
</evidence>
<evidence type="ECO:0000256" key="8">
    <source>
        <dbReference type="HAMAP-Rule" id="MF_00222"/>
    </source>
</evidence>
<feature type="binding site" evidence="8">
    <location>
        <begin position="137"/>
        <end position="141"/>
    </location>
    <ligand>
        <name>NADP(+)</name>
        <dbReference type="ChEBI" id="CHEBI:58349"/>
    </ligand>
</feature>
<evidence type="ECO:0000256" key="5">
    <source>
        <dbReference type="ARBA" id="ARBA00023002"/>
    </source>
</evidence>
<comment type="caution">
    <text evidence="8">Lacks conserved residue(s) required for the propagation of feature annotation.</text>
</comment>
<keyword evidence="4 8" id="KW-0521">NADP</keyword>
<evidence type="ECO:0000313" key="12">
    <source>
        <dbReference type="Proteomes" id="UP000253083"/>
    </source>
</evidence>
<evidence type="ECO:0000259" key="9">
    <source>
        <dbReference type="Pfam" id="PF01488"/>
    </source>
</evidence>
<feature type="domain" description="Quinate/shikimate 5-dehydrogenase/glutamyl-tRNA reductase" evidence="9">
    <location>
        <begin position="128"/>
        <end position="206"/>
    </location>
</feature>
<dbReference type="UniPathway" id="UPA00053">
    <property type="reaction ID" value="UER00087"/>
</dbReference>
<feature type="binding site" evidence="8">
    <location>
        <position position="255"/>
    </location>
    <ligand>
        <name>NADP(+)</name>
        <dbReference type="ChEBI" id="CHEBI:58349"/>
    </ligand>
</feature>
<dbReference type="HAMAP" id="MF_00222">
    <property type="entry name" value="Shikimate_DH_AroE"/>
    <property type="match status" value="1"/>
</dbReference>
<dbReference type="PANTHER" id="PTHR21089">
    <property type="entry name" value="SHIKIMATE DEHYDROGENASE"/>
    <property type="match status" value="1"/>
</dbReference>
<keyword evidence="3 8" id="KW-0028">Amino-acid biosynthesis</keyword>
<evidence type="ECO:0000256" key="6">
    <source>
        <dbReference type="ARBA" id="ARBA00023141"/>
    </source>
</evidence>
<dbReference type="CDD" id="cd01065">
    <property type="entry name" value="NAD_bind_Shikimate_DH"/>
    <property type="match status" value="1"/>
</dbReference>
<comment type="similarity">
    <text evidence="8">Belongs to the shikimate dehydrogenase family.</text>
</comment>
<name>A0A395JJ36_9GAMM</name>
<dbReference type="OrthoDB" id="9792692at2"/>
<comment type="function">
    <text evidence="8">Involved in the biosynthesis of the chorismate, which leads to the biosynthesis of aromatic amino acids. Catalyzes the reversible NADPH linked reduction of 3-dehydroshikimate (DHSA) to yield shikimate (SA).</text>
</comment>
<dbReference type="SUPFAM" id="SSF53223">
    <property type="entry name" value="Aminoacid dehydrogenase-like, N-terminal domain"/>
    <property type="match status" value="1"/>
</dbReference>
<dbReference type="GO" id="GO:0009073">
    <property type="term" value="P:aromatic amino acid family biosynthetic process"/>
    <property type="evidence" value="ECO:0007669"/>
    <property type="project" value="UniProtKB-KW"/>
</dbReference>
<dbReference type="InterPro" id="IPR022893">
    <property type="entry name" value="Shikimate_DH_fam"/>
</dbReference>
<feature type="domain" description="Shikimate dehydrogenase substrate binding N-terminal" evidence="10">
    <location>
        <begin position="17"/>
        <end position="100"/>
    </location>
</feature>
<dbReference type="InterPro" id="IPR046346">
    <property type="entry name" value="Aminoacid_DH-like_N_sf"/>
</dbReference>
<keyword evidence="6 8" id="KW-0057">Aromatic amino acid biosynthesis</keyword>
<evidence type="ECO:0000256" key="2">
    <source>
        <dbReference type="ARBA" id="ARBA00012962"/>
    </source>
</evidence>
<accession>A0A395JJ36</accession>
<keyword evidence="12" id="KW-1185">Reference proteome</keyword>
<feature type="binding site" evidence="8">
    <location>
        <position position="262"/>
    </location>
    <ligand>
        <name>shikimate</name>
        <dbReference type="ChEBI" id="CHEBI:36208"/>
    </ligand>
</feature>
<dbReference type="GO" id="GO:0004764">
    <property type="term" value="F:shikimate 3-dehydrogenase (NADP+) activity"/>
    <property type="evidence" value="ECO:0007669"/>
    <property type="project" value="UniProtKB-UniRule"/>
</dbReference>
<feature type="binding site" evidence="8">
    <location>
        <position position="234"/>
    </location>
    <ligand>
        <name>shikimate</name>
        <dbReference type="ChEBI" id="CHEBI:36208"/>
    </ligand>
</feature>
<gene>
    <name evidence="8" type="primary">aroE</name>
    <name evidence="11" type="ORF">DFR28_102212</name>
</gene>
<dbReference type="InParanoid" id="A0A395JJ36"/>
<evidence type="ECO:0000256" key="7">
    <source>
        <dbReference type="ARBA" id="ARBA00049442"/>
    </source>
</evidence>
<dbReference type="InterPro" id="IPR011342">
    <property type="entry name" value="Shikimate_DH"/>
</dbReference>
<dbReference type="PANTHER" id="PTHR21089:SF1">
    <property type="entry name" value="BIFUNCTIONAL 3-DEHYDROQUINATE DEHYDRATASE_SHIKIMATE DEHYDROGENASE, CHLOROPLASTIC"/>
    <property type="match status" value="1"/>
</dbReference>
<dbReference type="InterPro" id="IPR036291">
    <property type="entry name" value="NAD(P)-bd_dom_sf"/>
</dbReference>
<organism evidence="11 12">
    <name type="scientific">Arenicella xantha</name>
    <dbReference type="NCBI Taxonomy" id="644221"/>
    <lineage>
        <taxon>Bacteria</taxon>
        <taxon>Pseudomonadati</taxon>
        <taxon>Pseudomonadota</taxon>
        <taxon>Gammaproteobacteria</taxon>
        <taxon>Arenicellales</taxon>
        <taxon>Arenicellaceae</taxon>
        <taxon>Arenicella</taxon>
    </lineage>
</organism>
<dbReference type="EMBL" id="QNRT01000002">
    <property type="protein sequence ID" value="RBP50796.1"/>
    <property type="molecule type" value="Genomic_DNA"/>
</dbReference>
<feature type="binding site" evidence="8">
    <location>
        <position position="98"/>
    </location>
    <ligand>
        <name>shikimate</name>
        <dbReference type="ChEBI" id="CHEBI:36208"/>
    </ligand>
</feature>
<feature type="binding site" evidence="8">
    <location>
        <position position="73"/>
    </location>
    <ligand>
        <name>shikimate</name>
        <dbReference type="ChEBI" id="CHEBI:36208"/>
    </ligand>
</feature>
<dbReference type="GO" id="GO:0008652">
    <property type="term" value="P:amino acid biosynthetic process"/>
    <property type="evidence" value="ECO:0007669"/>
    <property type="project" value="UniProtKB-KW"/>
</dbReference>
<dbReference type="FunCoup" id="A0A395JJ36">
    <property type="interactions" value="181"/>
</dbReference>
<comment type="catalytic activity">
    <reaction evidence="7 8">
        <text>shikimate + NADP(+) = 3-dehydroshikimate + NADPH + H(+)</text>
        <dbReference type="Rhea" id="RHEA:17737"/>
        <dbReference type="ChEBI" id="CHEBI:15378"/>
        <dbReference type="ChEBI" id="CHEBI:16630"/>
        <dbReference type="ChEBI" id="CHEBI:36208"/>
        <dbReference type="ChEBI" id="CHEBI:57783"/>
        <dbReference type="ChEBI" id="CHEBI:58349"/>
        <dbReference type="EC" id="1.1.1.25"/>
    </reaction>
</comment>
<comment type="pathway">
    <text evidence="1 8">Metabolic intermediate biosynthesis; chorismate biosynthesis; chorismate from D-erythrose 4-phosphate and phosphoenolpyruvate: step 4/7.</text>
</comment>
<evidence type="ECO:0000256" key="1">
    <source>
        <dbReference type="ARBA" id="ARBA00004871"/>
    </source>
</evidence>
<dbReference type="NCBIfam" id="TIGR00507">
    <property type="entry name" value="aroE"/>
    <property type="match status" value="1"/>
</dbReference>